<reference evidence="2 3" key="1">
    <citation type="submission" date="2020-01" db="EMBL/GenBank/DDBJ databases">
        <title>Insect and environment-associated Actinomycetes.</title>
        <authorList>
            <person name="Currrie C."/>
            <person name="Chevrette M."/>
            <person name="Carlson C."/>
            <person name="Stubbendieck R."/>
            <person name="Wendt-Pienkowski E."/>
        </authorList>
    </citation>
    <scope>NUCLEOTIDE SEQUENCE [LARGE SCALE GENOMIC DNA]</scope>
    <source>
        <strain evidence="2 3">SID10258</strain>
    </source>
</reference>
<feature type="region of interest" description="Disordered" evidence="1">
    <location>
        <begin position="1"/>
        <end position="35"/>
    </location>
</feature>
<evidence type="ECO:0000313" key="3">
    <source>
        <dbReference type="Proteomes" id="UP000475532"/>
    </source>
</evidence>
<dbReference type="RefSeq" id="WP_163054476.1">
    <property type="nucleotide sequence ID" value="NZ_JAAGLI010000213.1"/>
</dbReference>
<accession>A0A6L9QCA8</accession>
<organism evidence="2 3">
    <name type="scientific">Actinomadura bangladeshensis</name>
    <dbReference type="NCBI Taxonomy" id="453573"/>
    <lineage>
        <taxon>Bacteria</taxon>
        <taxon>Bacillati</taxon>
        <taxon>Actinomycetota</taxon>
        <taxon>Actinomycetes</taxon>
        <taxon>Streptosporangiales</taxon>
        <taxon>Thermomonosporaceae</taxon>
        <taxon>Actinomadura</taxon>
    </lineage>
</organism>
<dbReference type="AlphaFoldDB" id="A0A6L9QCA8"/>
<sequence length="199" mass="22449">MSDALFDLPAAPPLRPKPEKRPKSQSRTAPQPAGQLDVIVGDPEARRLADGLICLRDAVPEAMSVVLHLADWNPTEDGGYGMSGDWAYTIRRRGLRFERRHDSGWSGRASRMRCLTWAELTDILGSDPRRAEIVAWSDALVEPAWQQRMRPHELWPDPGSWHPSYIENDHKHPGWPERIAAWTALQAMCTDAITRLEAS</sequence>
<dbReference type="EMBL" id="JAAGLI010000213">
    <property type="protein sequence ID" value="NEA22656.1"/>
    <property type="molecule type" value="Genomic_DNA"/>
</dbReference>
<gene>
    <name evidence="2" type="ORF">G3I70_09140</name>
</gene>
<evidence type="ECO:0000313" key="2">
    <source>
        <dbReference type="EMBL" id="NEA22656.1"/>
    </source>
</evidence>
<proteinExistence type="predicted"/>
<name>A0A6L9QCA8_9ACTN</name>
<dbReference type="Proteomes" id="UP000475532">
    <property type="component" value="Unassembled WGS sequence"/>
</dbReference>
<evidence type="ECO:0000256" key="1">
    <source>
        <dbReference type="SAM" id="MobiDB-lite"/>
    </source>
</evidence>
<protein>
    <submittedName>
        <fullName evidence="2">Uncharacterized protein</fullName>
    </submittedName>
</protein>
<comment type="caution">
    <text evidence="2">The sequence shown here is derived from an EMBL/GenBank/DDBJ whole genome shotgun (WGS) entry which is preliminary data.</text>
</comment>